<dbReference type="Proteomes" id="UP000183794">
    <property type="component" value="Unassembled WGS sequence"/>
</dbReference>
<gene>
    <name evidence="2" type="ORF">NVI5450_4834</name>
</gene>
<evidence type="ECO:0000256" key="1">
    <source>
        <dbReference type="SAM" id="SignalP"/>
    </source>
</evidence>
<feature type="chain" id="PRO_5012882545" evidence="1">
    <location>
        <begin position="22"/>
        <end position="232"/>
    </location>
</feature>
<accession>A0A1L0APM9</accession>
<sequence>MRYYTPLYLISLLCNAPVVMAGAETTVVLDGNKAIYEGDIGEEANATLFELYRKNKQVNTLKIKSKGGEINVGMDLAEFVYTNKLNVEVNDYCFSSCANYVFPSGMKKIIGKNAIIGFHGGASSTEFDDSELDTLPEEERKAILVFMAEYLQHALKREALFFSMIGVEQKITTLGQNEAFSKFDEADFKGWYYSIDALTKLGVTNISVIDAPWEYKPFDNVTKLFEIIANDF</sequence>
<proteinExistence type="predicted"/>
<dbReference type="RefSeq" id="WP_075518647.1">
    <property type="nucleotide sequence ID" value="NZ_FPLD01000157.1"/>
</dbReference>
<name>A0A1L0APM9_9GAMM</name>
<dbReference type="SUPFAM" id="SSF52096">
    <property type="entry name" value="ClpP/crotonase"/>
    <property type="match status" value="1"/>
</dbReference>
<evidence type="ECO:0000313" key="2">
    <source>
        <dbReference type="EMBL" id="SGZ20058.1"/>
    </source>
</evidence>
<dbReference type="OrthoDB" id="8581915at2"/>
<dbReference type="InterPro" id="IPR029045">
    <property type="entry name" value="ClpP/crotonase-like_dom_sf"/>
</dbReference>
<dbReference type="EMBL" id="FPLD01000157">
    <property type="protein sequence ID" value="SGZ20058.1"/>
    <property type="molecule type" value="Genomic_DNA"/>
</dbReference>
<keyword evidence="1" id="KW-0732">Signal</keyword>
<evidence type="ECO:0000313" key="3">
    <source>
        <dbReference type="Proteomes" id="UP000183794"/>
    </source>
</evidence>
<protein>
    <submittedName>
        <fullName evidence="2">Uncharacterized protein</fullName>
    </submittedName>
</protein>
<feature type="signal peptide" evidence="1">
    <location>
        <begin position="1"/>
        <end position="21"/>
    </location>
</feature>
<organism evidence="2 3">
    <name type="scientific">Moritella viscosa</name>
    <dbReference type="NCBI Taxonomy" id="80854"/>
    <lineage>
        <taxon>Bacteria</taxon>
        <taxon>Pseudomonadati</taxon>
        <taxon>Pseudomonadota</taxon>
        <taxon>Gammaproteobacteria</taxon>
        <taxon>Alteromonadales</taxon>
        <taxon>Moritellaceae</taxon>
        <taxon>Moritella</taxon>
    </lineage>
</organism>
<dbReference type="AlphaFoldDB" id="A0A1L0APM9"/>
<reference evidence="2 3" key="1">
    <citation type="submission" date="2016-11" db="EMBL/GenBank/DDBJ databases">
        <authorList>
            <person name="Jaros S."/>
            <person name="Januszkiewicz K."/>
            <person name="Wedrychowicz H."/>
        </authorList>
    </citation>
    <scope>NUCLEOTIDE SEQUENCE [LARGE SCALE GENOMIC DNA]</scope>
    <source>
        <strain evidence="2">NVI 5450</strain>
    </source>
</reference>